<dbReference type="AlphaFoldDB" id="A0A6A5ZL10"/>
<gene>
    <name evidence="9" type="ORF">BDV96DRAFT_641832</name>
</gene>
<evidence type="ECO:0000256" key="4">
    <source>
        <dbReference type="ARBA" id="ARBA00023136"/>
    </source>
</evidence>
<keyword evidence="4 7" id="KW-0472">Membrane</keyword>
<evidence type="ECO:0000259" key="8">
    <source>
        <dbReference type="Pfam" id="PF20684"/>
    </source>
</evidence>
<evidence type="ECO:0000256" key="2">
    <source>
        <dbReference type="ARBA" id="ARBA00022692"/>
    </source>
</evidence>
<keyword evidence="2 7" id="KW-0812">Transmembrane</keyword>
<feature type="region of interest" description="Disordered" evidence="6">
    <location>
        <begin position="297"/>
        <end position="407"/>
    </location>
</feature>
<evidence type="ECO:0000256" key="7">
    <source>
        <dbReference type="SAM" id="Phobius"/>
    </source>
</evidence>
<evidence type="ECO:0000256" key="1">
    <source>
        <dbReference type="ARBA" id="ARBA00004141"/>
    </source>
</evidence>
<evidence type="ECO:0000256" key="6">
    <source>
        <dbReference type="SAM" id="MobiDB-lite"/>
    </source>
</evidence>
<feature type="transmembrane region" description="Helical" evidence="7">
    <location>
        <begin position="119"/>
        <end position="141"/>
    </location>
</feature>
<dbReference type="GO" id="GO:0016020">
    <property type="term" value="C:membrane"/>
    <property type="evidence" value="ECO:0007669"/>
    <property type="project" value="UniProtKB-SubCell"/>
</dbReference>
<evidence type="ECO:0000256" key="5">
    <source>
        <dbReference type="ARBA" id="ARBA00038359"/>
    </source>
</evidence>
<feature type="transmembrane region" description="Helical" evidence="7">
    <location>
        <begin position="53"/>
        <end position="71"/>
    </location>
</feature>
<dbReference type="PANTHER" id="PTHR33048:SF96">
    <property type="entry name" value="INTEGRAL MEMBRANE PROTEIN"/>
    <property type="match status" value="1"/>
</dbReference>
<dbReference type="Proteomes" id="UP000799770">
    <property type="component" value="Unassembled WGS sequence"/>
</dbReference>
<feature type="domain" description="Rhodopsin" evidence="8">
    <location>
        <begin position="33"/>
        <end position="266"/>
    </location>
</feature>
<dbReference type="InterPro" id="IPR052337">
    <property type="entry name" value="SAT4-like"/>
</dbReference>
<proteinExistence type="inferred from homology"/>
<feature type="transmembrane region" description="Helical" evidence="7">
    <location>
        <begin position="242"/>
        <end position="265"/>
    </location>
</feature>
<protein>
    <recommendedName>
        <fullName evidence="8">Rhodopsin domain-containing protein</fullName>
    </recommendedName>
</protein>
<feature type="transmembrane region" description="Helical" evidence="7">
    <location>
        <begin position="204"/>
        <end position="222"/>
    </location>
</feature>
<dbReference type="Pfam" id="PF20684">
    <property type="entry name" value="Fung_rhodopsin"/>
    <property type="match status" value="1"/>
</dbReference>
<reference evidence="9" key="1">
    <citation type="journal article" date="2020" name="Stud. Mycol.">
        <title>101 Dothideomycetes genomes: a test case for predicting lifestyles and emergence of pathogens.</title>
        <authorList>
            <person name="Haridas S."/>
            <person name="Albert R."/>
            <person name="Binder M."/>
            <person name="Bloem J."/>
            <person name="Labutti K."/>
            <person name="Salamov A."/>
            <person name="Andreopoulos B."/>
            <person name="Baker S."/>
            <person name="Barry K."/>
            <person name="Bills G."/>
            <person name="Bluhm B."/>
            <person name="Cannon C."/>
            <person name="Castanera R."/>
            <person name="Culley D."/>
            <person name="Daum C."/>
            <person name="Ezra D."/>
            <person name="Gonzalez J."/>
            <person name="Henrissat B."/>
            <person name="Kuo A."/>
            <person name="Liang C."/>
            <person name="Lipzen A."/>
            <person name="Lutzoni F."/>
            <person name="Magnuson J."/>
            <person name="Mondo S."/>
            <person name="Nolan M."/>
            <person name="Ohm R."/>
            <person name="Pangilinan J."/>
            <person name="Park H.-J."/>
            <person name="Ramirez L."/>
            <person name="Alfaro M."/>
            <person name="Sun H."/>
            <person name="Tritt A."/>
            <person name="Yoshinaga Y."/>
            <person name="Zwiers L.-H."/>
            <person name="Turgeon B."/>
            <person name="Goodwin S."/>
            <person name="Spatafora J."/>
            <person name="Crous P."/>
            <person name="Grigoriev I."/>
        </authorList>
    </citation>
    <scope>NUCLEOTIDE SEQUENCE</scope>
    <source>
        <strain evidence="9">CBS 627.86</strain>
    </source>
</reference>
<evidence type="ECO:0000313" key="10">
    <source>
        <dbReference type="Proteomes" id="UP000799770"/>
    </source>
</evidence>
<accession>A0A6A5ZL10</accession>
<name>A0A6A5ZL10_9PLEO</name>
<comment type="similarity">
    <text evidence="5">Belongs to the SAT4 family.</text>
</comment>
<evidence type="ECO:0000313" key="9">
    <source>
        <dbReference type="EMBL" id="KAF2119965.1"/>
    </source>
</evidence>
<feature type="transmembrane region" description="Helical" evidence="7">
    <location>
        <begin position="170"/>
        <end position="192"/>
    </location>
</feature>
<feature type="compositionally biased region" description="Polar residues" evidence="6">
    <location>
        <begin position="297"/>
        <end position="323"/>
    </location>
</feature>
<organism evidence="9 10">
    <name type="scientific">Lophiotrema nucula</name>
    <dbReference type="NCBI Taxonomy" id="690887"/>
    <lineage>
        <taxon>Eukaryota</taxon>
        <taxon>Fungi</taxon>
        <taxon>Dikarya</taxon>
        <taxon>Ascomycota</taxon>
        <taxon>Pezizomycotina</taxon>
        <taxon>Dothideomycetes</taxon>
        <taxon>Pleosporomycetidae</taxon>
        <taxon>Pleosporales</taxon>
        <taxon>Lophiotremataceae</taxon>
        <taxon>Lophiotrema</taxon>
    </lineage>
</organism>
<dbReference type="OrthoDB" id="4682787at2759"/>
<feature type="transmembrane region" description="Helical" evidence="7">
    <location>
        <begin position="20"/>
        <end position="41"/>
    </location>
</feature>
<comment type="subcellular location">
    <subcellularLocation>
        <location evidence="1">Membrane</location>
        <topology evidence="1">Multi-pass membrane protein</topology>
    </subcellularLocation>
</comment>
<dbReference type="EMBL" id="ML977314">
    <property type="protein sequence ID" value="KAF2119965.1"/>
    <property type="molecule type" value="Genomic_DNA"/>
</dbReference>
<sequence length="407" mass="45276">MAEHSDGAIVQRGEQQKNVAIAFLVLTWIFILLRIWTRTYVIASFGWDDGTMILATVIFTVYCSIMLFIGANGGGTHVTNFEELFAIAGEATYLITIMMMKISLGIFFARIVVKTYQLWLIYITVGLNVLSSAGSVFYCILRCGADLDQYVSRQLQDLCPSRNLDRFFAFQQASVTTLTDCILATLPVLILWNASMDKRSKVSVGLILSLAALGCVCSIVRFKYVEGLTEIDDFFWNATNIAIWSTIEPGAGIIAGCLATLRPFLKSFLHTARSIHSSTMRSDKHFSRFSPWGGESSYQRSGGDSHSQASDARTSRTGTSADRQSGRDQDFELQSDVSRKGKSTDNILPPTKDIIHPWPSRQDRSFDLEPSGTQRTERNKRASDGYDLDRPLPAVPPDSHKRSISMV</sequence>
<feature type="compositionally biased region" description="Basic and acidic residues" evidence="6">
    <location>
        <begin position="375"/>
        <end position="390"/>
    </location>
</feature>
<dbReference type="InterPro" id="IPR049326">
    <property type="entry name" value="Rhodopsin_dom_fungi"/>
</dbReference>
<keyword evidence="10" id="KW-1185">Reference proteome</keyword>
<feature type="transmembrane region" description="Helical" evidence="7">
    <location>
        <begin position="91"/>
        <end position="112"/>
    </location>
</feature>
<dbReference type="PANTHER" id="PTHR33048">
    <property type="entry name" value="PTH11-LIKE INTEGRAL MEMBRANE PROTEIN (AFU_ORTHOLOGUE AFUA_5G11245)"/>
    <property type="match status" value="1"/>
</dbReference>
<evidence type="ECO:0000256" key="3">
    <source>
        <dbReference type="ARBA" id="ARBA00022989"/>
    </source>
</evidence>
<keyword evidence="3 7" id="KW-1133">Transmembrane helix</keyword>